<dbReference type="Proteomes" id="UP001208131">
    <property type="component" value="Unassembled WGS sequence"/>
</dbReference>
<feature type="region of interest" description="Disordered" evidence="1">
    <location>
        <begin position="395"/>
        <end position="437"/>
    </location>
</feature>
<evidence type="ECO:0000313" key="4">
    <source>
        <dbReference type="EMBL" id="MCU6706952.1"/>
    </source>
</evidence>
<feature type="transmembrane region" description="Helical" evidence="2">
    <location>
        <begin position="491"/>
        <end position="509"/>
    </location>
</feature>
<evidence type="ECO:0000256" key="3">
    <source>
        <dbReference type="SAM" id="SignalP"/>
    </source>
</evidence>
<dbReference type="AlphaFoldDB" id="A0AAE3ILZ7"/>
<dbReference type="InterPro" id="IPR008965">
    <property type="entry name" value="CBM2/CBM3_carb-bd_dom_sf"/>
</dbReference>
<dbReference type="GO" id="GO:0030246">
    <property type="term" value="F:carbohydrate binding"/>
    <property type="evidence" value="ECO:0007669"/>
    <property type="project" value="InterPro"/>
</dbReference>
<feature type="signal peptide" evidence="3">
    <location>
        <begin position="1"/>
        <end position="30"/>
    </location>
</feature>
<dbReference type="SUPFAM" id="SSF49384">
    <property type="entry name" value="Carbohydrate-binding domain"/>
    <property type="match status" value="1"/>
</dbReference>
<organism evidence="4 5">
    <name type="scientific">Hominimerdicola aceti</name>
    <dbReference type="NCBI Taxonomy" id="2981726"/>
    <lineage>
        <taxon>Bacteria</taxon>
        <taxon>Bacillati</taxon>
        <taxon>Bacillota</taxon>
        <taxon>Clostridia</taxon>
        <taxon>Eubacteriales</taxon>
        <taxon>Oscillospiraceae</taxon>
        <taxon>Hominimerdicola</taxon>
    </lineage>
</organism>
<dbReference type="CDD" id="cd08547">
    <property type="entry name" value="Type_II_cohesin"/>
    <property type="match status" value="1"/>
</dbReference>
<accession>A0AAE3ILZ7</accession>
<evidence type="ECO:0000256" key="2">
    <source>
        <dbReference type="SAM" id="Phobius"/>
    </source>
</evidence>
<keyword evidence="2" id="KW-0812">Transmembrane</keyword>
<keyword evidence="2" id="KW-1133">Transmembrane helix</keyword>
<comment type="caution">
    <text evidence="4">The sequence shown here is derived from an EMBL/GenBank/DDBJ whole genome shotgun (WGS) entry which is preliminary data.</text>
</comment>
<evidence type="ECO:0000256" key="1">
    <source>
        <dbReference type="SAM" id="MobiDB-lite"/>
    </source>
</evidence>
<keyword evidence="2" id="KW-0472">Membrane</keyword>
<feature type="compositionally biased region" description="Low complexity" evidence="1">
    <location>
        <begin position="395"/>
        <end position="415"/>
    </location>
</feature>
<feature type="compositionally biased region" description="Polar residues" evidence="1">
    <location>
        <begin position="423"/>
        <end position="432"/>
    </location>
</feature>
<feature type="chain" id="PRO_5042067679" evidence="3">
    <location>
        <begin position="31"/>
        <end position="518"/>
    </location>
</feature>
<dbReference type="EMBL" id="JAOQJZ010000020">
    <property type="protein sequence ID" value="MCU6706952.1"/>
    <property type="molecule type" value="Genomic_DNA"/>
</dbReference>
<feature type="compositionally biased region" description="Polar residues" evidence="1">
    <location>
        <begin position="165"/>
        <end position="176"/>
    </location>
</feature>
<proteinExistence type="predicted"/>
<feature type="region of interest" description="Disordered" evidence="1">
    <location>
        <begin position="165"/>
        <end position="273"/>
    </location>
</feature>
<name>A0AAE3ILZ7_9FIRM</name>
<dbReference type="RefSeq" id="WP_267301982.1">
    <property type="nucleotide sequence ID" value="NZ_JAOQJZ010000020.1"/>
</dbReference>
<gene>
    <name evidence="4" type="ORF">OCV57_13620</name>
</gene>
<keyword evidence="3" id="KW-0732">Signal</keyword>
<keyword evidence="5" id="KW-1185">Reference proteome</keyword>
<sequence>MKKLKINKMALSVATAFLMLTSIVSTVASASGGNEIKLTSDKNFAQAGDSINVKASLEPDKTGIAGFTIDLHYDPSKVTVYVPTDEESESTYNVGSKFSVITNYVASSGTIKIVGANLTGSNIKDSTDLALATFKVKDGVTGKINYWVEVETMVAEADGGYKSVSYSAPTEGSPLTVSAGEEITTTPATTTTTASSKAEATTTTSKSTTTTTTTTAKTTTKSEATTTTTAKSEKVTTTTTKPVETTTTTTTAKSETQTTTTATSAQPESEPLFTHKQGDADFNSETSLQFGFKLSDYITDYSQHYNVKVNVKSSGNASGAVGALVDGSWSAQSTKLTGGEEAQWIYSDLDPSRTSDEVFVQLYYLKANADFQIASVEVTPVKEAVDTSAVTKVTAAEPKPADDTTTTTTTTASTEPKADENIQPESTTTTAARQPENVGAAVTTVSEGDSSQELTGSQATEKIQQIVDEASSQADSSKVNPSTGVEMTKNILTVIAAGYVIFAIFAFIFNRFAAKDEE</sequence>
<reference evidence="4 5" key="1">
    <citation type="journal article" date="2021" name="ISME Commun">
        <title>Automated analysis of genomic sequences facilitates high-throughput and comprehensive description of bacteria.</title>
        <authorList>
            <person name="Hitch T.C.A."/>
        </authorList>
    </citation>
    <scope>NUCLEOTIDE SEQUENCE [LARGE SCALE GENOMIC DNA]</scope>
    <source>
        <strain evidence="4 5">Sanger_31</strain>
    </source>
</reference>
<protein>
    <submittedName>
        <fullName evidence="4">Cohesin domain-containing protein</fullName>
    </submittedName>
</protein>
<feature type="compositionally biased region" description="Low complexity" evidence="1">
    <location>
        <begin position="184"/>
        <end position="266"/>
    </location>
</feature>
<evidence type="ECO:0000313" key="5">
    <source>
        <dbReference type="Proteomes" id="UP001208131"/>
    </source>
</evidence>
<dbReference type="Gene3D" id="2.60.40.680">
    <property type="match status" value="1"/>
</dbReference>